<dbReference type="VEuPathDB" id="FungiDB:sscle_05g042030"/>
<proteinExistence type="predicted"/>
<keyword evidence="2" id="KW-0472">Membrane</keyword>
<feature type="transmembrane region" description="Helical" evidence="2">
    <location>
        <begin position="529"/>
        <end position="548"/>
    </location>
</feature>
<dbReference type="Proteomes" id="UP000177798">
    <property type="component" value="Chromosome 5"/>
</dbReference>
<feature type="region of interest" description="Disordered" evidence="1">
    <location>
        <begin position="95"/>
        <end position="120"/>
    </location>
</feature>
<dbReference type="Gene3D" id="1.10.287.700">
    <property type="entry name" value="Helix hairpin bin"/>
    <property type="match status" value="1"/>
</dbReference>
<accession>A0A1D9Q4E5</accession>
<dbReference type="OrthoDB" id="309640at2759"/>
<keyword evidence="2" id="KW-1133">Transmembrane helix</keyword>
<evidence type="ECO:0000313" key="3">
    <source>
        <dbReference type="EMBL" id="APA09433.1"/>
    </source>
</evidence>
<gene>
    <name evidence="3" type="ORF">sscle_05g042030</name>
</gene>
<keyword evidence="2" id="KW-0812">Transmembrane</keyword>
<dbReference type="AlphaFoldDB" id="A0A1D9Q4E5"/>
<sequence>MSLLRNRTNFQTDVEDDDRIPSQADKSVLFQTTRGTVRHSQQLVRSQILNPKLTQDRRNKARDALAAVRGAGDKLRGISLLSGLASSPVTDAIPANATGDKTAPVSGLKRAGGSTANNQGPARRARWSWMAHSPNVVADLKNFMPLQFEFPPHPEGDRSNDWFQNAYAVLFDRIIAFAKDYFGFQYLEGGLDEPWAINMPDEFYRYVELIAEPDPVVGGWDEMLKHTATRKFLIVGIIVKISEVKVFAPNLWGNTKEGEDFLHSLDRALLDSEGYSRQQLRSKSIRTLLGGASVTPNFHKDCTTLTAQIILLLGPLFDYLCLLPAPPNTAIPQSTTLYQSLHNIISSAAYISLCTRISPTIMHITSLVPGGFYDPEEHTSILQPSWTLSKNIIQTTWTRDHELMEAERAQAEGYTMGYENAGPARQQSKAGMLALQRFLEAQKKLAEHKPPGYTHQASVKIAVWPFTRRYWAGNSKPGGDMDGQSVFNVTGAGAVFYYKELDKPVESLFDFVAQKKKMVRGRYKPLRDFLAMLEFLFLGVFLVSYCVVGWTRTKAWMGEVLNIIIEFLKQCTVKGKEAVLAAYEYSGSPGAEWLAKRRDFPLGNVKDAYSKATDGIKDTYDTIYSRAAENAQEGYNAYASHASEAGKAYDSFSSKAKEELKDGFQHGTSKAGSIYDKLTSKAKEGVQDGFDAASDVVEDAYEKVSSKVADAAETVYEKVSPKATDVAKDAYETAPNYALGR</sequence>
<evidence type="ECO:0000313" key="4">
    <source>
        <dbReference type="Proteomes" id="UP000177798"/>
    </source>
</evidence>
<evidence type="ECO:0000256" key="2">
    <source>
        <dbReference type="SAM" id="Phobius"/>
    </source>
</evidence>
<organism evidence="3 4">
    <name type="scientific">Sclerotinia sclerotiorum (strain ATCC 18683 / 1980 / Ss-1)</name>
    <name type="common">White mold</name>
    <name type="synonym">Whetzelinia sclerotiorum</name>
    <dbReference type="NCBI Taxonomy" id="665079"/>
    <lineage>
        <taxon>Eukaryota</taxon>
        <taxon>Fungi</taxon>
        <taxon>Dikarya</taxon>
        <taxon>Ascomycota</taxon>
        <taxon>Pezizomycotina</taxon>
        <taxon>Leotiomycetes</taxon>
        <taxon>Helotiales</taxon>
        <taxon>Sclerotiniaceae</taxon>
        <taxon>Sclerotinia</taxon>
    </lineage>
</organism>
<reference evidence="4" key="1">
    <citation type="journal article" date="2017" name="Genome Biol. Evol.">
        <title>The complete genome sequence of the phytopathogenic fungus Sclerotinia sclerotiorum reveals insights into the genome architecture of broad host range pathogens.</title>
        <authorList>
            <person name="Derbyshire M."/>
            <person name="Denton-Giles M."/>
            <person name="Hegedus D."/>
            <person name="Seifbarghy S."/>
            <person name="Rollins J."/>
            <person name="van Kan J."/>
            <person name="Seidl M.F."/>
            <person name="Faino L."/>
            <person name="Mbengue M."/>
            <person name="Navaud O."/>
            <person name="Raffaele S."/>
            <person name="Hammond-Kosack K."/>
            <person name="Heard S."/>
            <person name="Oliver R."/>
        </authorList>
    </citation>
    <scope>NUCLEOTIDE SEQUENCE [LARGE SCALE GENOMIC DNA]</scope>
    <source>
        <strain evidence="4">ATCC 18683 / 1980 / Ss-1</strain>
    </source>
</reference>
<name>A0A1D9Q4E5_SCLS1</name>
<evidence type="ECO:0000256" key="1">
    <source>
        <dbReference type="SAM" id="MobiDB-lite"/>
    </source>
</evidence>
<protein>
    <submittedName>
        <fullName evidence="3">Uncharacterized protein</fullName>
    </submittedName>
</protein>
<dbReference type="EMBL" id="CP017818">
    <property type="protein sequence ID" value="APA09433.1"/>
    <property type="molecule type" value="Genomic_DNA"/>
</dbReference>